<protein>
    <submittedName>
        <fullName evidence="2">Alpha/beta fold hydrolase</fullName>
    </submittedName>
</protein>
<gene>
    <name evidence="2" type="ORF">GNP93_21810</name>
</gene>
<name>A0A7X2ZE56_9BACL</name>
<dbReference type="EMBL" id="WNZX01000023">
    <property type="protein sequence ID" value="MUG73273.1"/>
    <property type="molecule type" value="Genomic_DNA"/>
</dbReference>
<reference evidence="2 3" key="1">
    <citation type="submission" date="2019-11" db="EMBL/GenBank/DDBJ databases">
        <title>Draft genome sequences of five Paenibacillus species of dairy origin.</title>
        <authorList>
            <person name="Olajide A.M."/>
            <person name="Chen S."/>
            <person name="Lapointe G."/>
        </authorList>
    </citation>
    <scope>NUCLEOTIDE SEQUENCE [LARGE SCALE GENOMIC DNA]</scope>
    <source>
        <strain evidence="2 3">2CS3</strain>
    </source>
</reference>
<dbReference type="Pfam" id="PF12146">
    <property type="entry name" value="Hydrolase_4"/>
    <property type="match status" value="1"/>
</dbReference>
<dbReference type="InterPro" id="IPR029058">
    <property type="entry name" value="AB_hydrolase_fold"/>
</dbReference>
<feature type="domain" description="Serine aminopeptidase S33" evidence="1">
    <location>
        <begin position="28"/>
        <end position="292"/>
    </location>
</feature>
<evidence type="ECO:0000313" key="3">
    <source>
        <dbReference type="Proteomes" id="UP000450917"/>
    </source>
</evidence>
<dbReference type="InterPro" id="IPR022742">
    <property type="entry name" value="Hydrolase_4"/>
</dbReference>
<dbReference type="AlphaFoldDB" id="A0A7X2ZE56"/>
<sequence>MISDDFTFNDTEGVLITVHRWLPEEGAPVKAVVQIAHGLAERAQRYARLADKLTRSGYAVYANDHRGHGLTAGTPDRVTHIGPNGFDRMAEAMVQLTDRIRLDYPGLPVYVLGHSMGSFLTLLYMERYPGKADGFVLSGTKGKQTILHGLGFALGGLFSALQGGTHRNRLLNWLTTGQHNLPFRPNRTRHDWLSRDEAEVDAYAGDPLCNAAATNECIRYMIKGLLDAHRPEQLRRIPKSLPVYLFAGERDPVGGMGKSFLWLVRELQSQGLHDVSYKLYPDGRHEMLNETNREEVMEDLLQWLEARVNAVSARP</sequence>
<dbReference type="SUPFAM" id="SSF53474">
    <property type="entry name" value="alpha/beta-Hydrolases"/>
    <property type="match status" value="1"/>
</dbReference>
<dbReference type="PANTHER" id="PTHR11614">
    <property type="entry name" value="PHOSPHOLIPASE-RELATED"/>
    <property type="match status" value="1"/>
</dbReference>
<keyword evidence="2" id="KW-0378">Hydrolase</keyword>
<dbReference type="Proteomes" id="UP000450917">
    <property type="component" value="Unassembled WGS sequence"/>
</dbReference>
<accession>A0A7X2ZE56</accession>
<organism evidence="2 3">
    <name type="scientific">Paenibacillus validus</name>
    <dbReference type="NCBI Taxonomy" id="44253"/>
    <lineage>
        <taxon>Bacteria</taxon>
        <taxon>Bacillati</taxon>
        <taxon>Bacillota</taxon>
        <taxon>Bacilli</taxon>
        <taxon>Bacillales</taxon>
        <taxon>Paenibacillaceae</taxon>
        <taxon>Paenibacillus</taxon>
    </lineage>
</organism>
<dbReference type="RefSeq" id="WP_141335132.1">
    <property type="nucleotide sequence ID" value="NZ_JBDLZV010000001.1"/>
</dbReference>
<keyword evidence="3" id="KW-1185">Reference proteome</keyword>
<dbReference type="GO" id="GO:0016787">
    <property type="term" value="F:hydrolase activity"/>
    <property type="evidence" value="ECO:0007669"/>
    <property type="project" value="UniProtKB-KW"/>
</dbReference>
<proteinExistence type="predicted"/>
<dbReference type="Gene3D" id="3.40.50.1820">
    <property type="entry name" value="alpha/beta hydrolase"/>
    <property type="match status" value="1"/>
</dbReference>
<comment type="caution">
    <text evidence="2">The sequence shown here is derived from an EMBL/GenBank/DDBJ whole genome shotgun (WGS) entry which is preliminary data.</text>
</comment>
<evidence type="ECO:0000313" key="2">
    <source>
        <dbReference type="EMBL" id="MUG73273.1"/>
    </source>
</evidence>
<evidence type="ECO:0000259" key="1">
    <source>
        <dbReference type="Pfam" id="PF12146"/>
    </source>
</evidence>
<dbReference type="InterPro" id="IPR051044">
    <property type="entry name" value="MAG_DAG_Lipase"/>
</dbReference>